<dbReference type="AlphaFoldDB" id="A0A9Q1M941"/>
<sequence>MKVSTHSLCQLSNKTQMSASVPWFYLSRLAVFEDSAPFSILSSSMFSPLPSMTKDAMLYIQFLHALVSSNDYNLLEGLVLFVVAKSTVKGFPTTDAIENTASLAKTIGRKIKKAYPSNCNRSFCFWFEPRVPN</sequence>
<dbReference type="EMBL" id="JAJAGQ010000010">
    <property type="protein sequence ID" value="KAJ8551427.1"/>
    <property type="molecule type" value="Genomic_DNA"/>
</dbReference>
<proteinExistence type="predicted"/>
<gene>
    <name evidence="1" type="ORF">K7X08_021442</name>
</gene>
<organism evidence="1 2">
    <name type="scientific">Anisodus acutangulus</name>
    <dbReference type="NCBI Taxonomy" id="402998"/>
    <lineage>
        <taxon>Eukaryota</taxon>
        <taxon>Viridiplantae</taxon>
        <taxon>Streptophyta</taxon>
        <taxon>Embryophyta</taxon>
        <taxon>Tracheophyta</taxon>
        <taxon>Spermatophyta</taxon>
        <taxon>Magnoliopsida</taxon>
        <taxon>eudicotyledons</taxon>
        <taxon>Gunneridae</taxon>
        <taxon>Pentapetalae</taxon>
        <taxon>asterids</taxon>
        <taxon>lamiids</taxon>
        <taxon>Solanales</taxon>
        <taxon>Solanaceae</taxon>
        <taxon>Solanoideae</taxon>
        <taxon>Hyoscyameae</taxon>
        <taxon>Anisodus</taxon>
    </lineage>
</organism>
<comment type="caution">
    <text evidence="1">The sequence shown here is derived from an EMBL/GenBank/DDBJ whole genome shotgun (WGS) entry which is preliminary data.</text>
</comment>
<name>A0A9Q1M941_9SOLA</name>
<evidence type="ECO:0000313" key="2">
    <source>
        <dbReference type="Proteomes" id="UP001152561"/>
    </source>
</evidence>
<dbReference type="Proteomes" id="UP001152561">
    <property type="component" value="Unassembled WGS sequence"/>
</dbReference>
<protein>
    <submittedName>
        <fullName evidence="1">Uncharacterized protein</fullName>
    </submittedName>
</protein>
<evidence type="ECO:0000313" key="1">
    <source>
        <dbReference type="EMBL" id="KAJ8551427.1"/>
    </source>
</evidence>
<reference evidence="2" key="1">
    <citation type="journal article" date="2023" name="Proc. Natl. Acad. Sci. U.S.A.">
        <title>Genomic and structural basis for evolution of tropane alkaloid biosynthesis.</title>
        <authorList>
            <person name="Wanga Y.-J."/>
            <person name="Taina T."/>
            <person name="Yua J.-Y."/>
            <person name="Lia J."/>
            <person name="Xua B."/>
            <person name="Chenc J."/>
            <person name="D'Auriad J.C."/>
            <person name="Huanga J.-P."/>
            <person name="Huanga S.-X."/>
        </authorList>
    </citation>
    <scope>NUCLEOTIDE SEQUENCE [LARGE SCALE GENOMIC DNA]</scope>
    <source>
        <strain evidence="2">cv. KIB-2019</strain>
    </source>
</reference>
<keyword evidence="2" id="KW-1185">Reference proteome</keyword>
<accession>A0A9Q1M941</accession>